<proteinExistence type="inferred from homology"/>
<feature type="binding site" evidence="9">
    <location>
        <position position="136"/>
    </location>
    <ligand>
        <name>Fe(2+)</name>
        <dbReference type="ChEBI" id="CHEBI:29033"/>
    </ligand>
</feature>
<evidence type="ECO:0000256" key="1">
    <source>
        <dbReference type="ARBA" id="ARBA00000428"/>
    </source>
</evidence>
<dbReference type="PANTHER" id="PTHR23418">
    <property type="entry name" value="ACIREDUCTONE DIOXYGENASE"/>
    <property type="match status" value="1"/>
</dbReference>
<dbReference type="InterPro" id="IPR004313">
    <property type="entry name" value="ARD"/>
</dbReference>
<feature type="binding site" evidence="9">
    <location>
        <position position="93"/>
    </location>
    <ligand>
        <name>Ni(2+)</name>
        <dbReference type="ChEBI" id="CHEBI:49786"/>
    </ligand>
</feature>
<dbReference type="SUPFAM" id="SSF51182">
    <property type="entry name" value="RmlC-like cupins"/>
    <property type="match status" value="1"/>
</dbReference>
<name>A0A5B8XZV2_9DELT</name>
<comment type="catalytic activity">
    <reaction evidence="9">
        <text>1,2-dihydroxy-5-(methylsulfanyl)pent-1-en-3-one + O2 = 3-(methylsulfanyl)propanoate + CO + formate + 2 H(+)</text>
        <dbReference type="Rhea" id="RHEA:14161"/>
        <dbReference type="ChEBI" id="CHEBI:15378"/>
        <dbReference type="ChEBI" id="CHEBI:15379"/>
        <dbReference type="ChEBI" id="CHEBI:15740"/>
        <dbReference type="ChEBI" id="CHEBI:17245"/>
        <dbReference type="ChEBI" id="CHEBI:49016"/>
        <dbReference type="ChEBI" id="CHEBI:49252"/>
        <dbReference type="EC" id="1.13.11.53"/>
    </reaction>
</comment>
<evidence type="ECO:0000256" key="6">
    <source>
        <dbReference type="ARBA" id="ARBA00023002"/>
    </source>
</evidence>
<dbReference type="GO" id="GO:0019509">
    <property type="term" value="P:L-methionine salvage from methylthioadenosine"/>
    <property type="evidence" value="ECO:0007669"/>
    <property type="project" value="UniProtKB-UniRule"/>
</dbReference>
<feature type="site" description="May play a role in metal incorporation in vivo" evidence="9">
    <location>
        <position position="90"/>
    </location>
</feature>
<feature type="binding site" evidence="9">
    <location>
        <position position="97"/>
    </location>
    <ligand>
        <name>Ni(2+)</name>
        <dbReference type="ChEBI" id="CHEBI:49786"/>
    </ligand>
</feature>
<dbReference type="EC" id="1.13.11.54" evidence="9"/>
<dbReference type="GO" id="GO:0005506">
    <property type="term" value="F:iron ion binding"/>
    <property type="evidence" value="ECO:0007669"/>
    <property type="project" value="UniProtKB-UniRule"/>
</dbReference>
<protein>
    <recommendedName>
        <fullName evidence="9">Acireductone dioxygenase</fullName>
    </recommendedName>
    <alternativeName>
        <fullName evidence="9">1,2-dihydroxy-3-keto-5-methylthiopentene dioxygenase</fullName>
        <shortName evidence="9">DHK-MTPene dioxygenase</shortName>
    </alternativeName>
    <alternativeName>
        <fullName evidence="9">Acireductone dioxygenase (Fe(2+)-requiring)</fullName>
        <shortName evidence="9">ARD'</shortName>
        <shortName evidence="9">Fe-ARD</shortName>
        <ecNumber evidence="9">1.13.11.54</ecNumber>
    </alternativeName>
    <alternativeName>
        <fullName evidence="9">Acireductone dioxygenase (Ni(2+)-requiring)</fullName>
        <shortName evidence="9">ARD</shortName>
        <shortName evidence="9">Ni-ARD</shortName>
        <ecNumber evidence="9">1.13.11.53</ecNumber>
    </alternativeName>
</protein>
<dbReference type="AlphaFoldDB" id="A0A5B8XZV2"/>
<dbReference type="EC" id="1.13.11.53" evidence="9"/>
<dbReference type="HAMAP" id="MF_01682">
    <property type="entry name" value="Salvage_MtnD"/>
    <property type="match status" value="1"/>
</dbReference>
<dbReference type="GO" id="GO:0010309">
    <property type="term" value="F:acireductone dioxygenase [iron(II)-requiring] activity"/>
    <property type="evidence" value="ECO:0007669"/>
    <property type="project" value="UniProtKB-UniRule"/>
</dbReference>
<dbReference type="EMBL" id="CP042467">
    <property type="protein sequence ID" value="QED29613.1"/>
    <property type="molecule type" value="Genomic_DNA"/>
</dbReference>
<gene>
    <name evidence="9" type="primary">mtnD</name>
    <name evidence="10" type="ORF">FRD01_20715</name>
</gene>
<dbReference type="RefSeq" id="WP_146962846.1">
    <property type="nucleotide sequence ID" value="NZ_CP042467.1"/>
</dbReference>
<dbReference type="GO" id="GO:0010308">
    <property type="term" value="F:acireductone dioxygenase (Ni2+-requiring) activity"/>
    <property type="evidence" value="ECO:0007669"/>
    <property type="project" value="UniProtKB-UniRule"/>
</dbReference>
<evidence type="ECO:0000256" key="3">
    <source>
        <dbReference type="ARBA" id="ARBA00022605"/>
    </source>
</evidence>
<organism evidence="10 11">
    <name type="scientific">Microvenator marinus</name>
    <dbReference type="NCBI Taxonomy" id="2600177"/>
    <lineage>
        <taxon>Bacteria</taxon>
        <taxon>Deltaproteobacteria</taxon>
        <taxon>Bradymonadales</taxon>
        <taxon>Microvenatoraceae</taxon>
        <taxon>Microvenator</taxon>
    </lineage>
</organism>
<feature type="binding site" evidence="9">
    <location>
        <position position="97"/>
    </location>
    <ligand>
        <name>Fe(2+)</name>
        <dbReference type="ChEBI" id="CHEBI:29033"/>
    </ligand>
</feature>
<feature type="binding site" evidence="9">
    <location>
        <position position="91"/>
    </location>
    <ligand>
        <name>Fe(2+)</name>
        <dbReference type="ChEBI" id="CHEBI:29033"/>
    </ligand>
</feature>
<comment type="catalytic activity">
    <reaction evidence="1 9">
        <text>1,2-dihydroxy-5-(methylsulfanyl)pent-1-en-3-one + O2 = 4-methylsulfanyl-2-oxobutanoate + formate + 2 H(+)</text>
        <dbReference type="Rhea" id="RHEA:24504"/>
        <dbReference type="ChEBI" id="CHEBI:15378"/>
        <dbReference type="ChEBI" id="CHEBI:15379"/>
        <dbReference type="ChEBI" id="CHEBI:15740"/>
        <dbReference type="ChEBI" id="CHEBI:16723"/>
        <dbReference type="ChEBI" id="CHEBI:49252"/>
        <dbReference type="EC" id="1.13.11.54"/>
    </reaction>
</comment>
<dbReference type="Gene3D" id="2.60.120.10">
    <property type="entry name" value="Jelly Rolls"/>
    <property type="match status" value="1"/>
</dbReference>
<accession>A0A5B8XZV2</accession>
<keyword evidence="5 9" id="KW-0223">Dioxygenase</keyword>
<feature type="site" description="Important to generate the dianion" evidence="9">
    <location>
        <position position="99"/>
    </location>
</feature>
<comment type="similarity">
    <text evidence="9">Belongs to the acireductone dioxygenase (ARD) family.</text>
</comment>
<dbReference type="KEGG" id="bbae:FRD01_20715"/>
<dbReference type="PANTHER" id="PTHR23418:SF0">
    <property type="entry name" value="ACIREDUCTONE DIOXYGENASE"/>
    <property type="match status" value="1"/>
</dbReference>
<evidence type="ECO:0000256" key="8">
    <source>
        <dbReference type="ARBA" id="ARBA00023167"/>
    </source>
</evidence>
<evidence type="ECO:0000256" key="9">
    <source>
        <dbReference type="HAMAP-Rule" id="MF_01682"/>
    </source>
</evidence>
<dbReference type="Proteomes" id="UP000321595">
    <property type="component" value="Chromosome"/>
</dbReference>
<dbReference type="InterPro" id="IPR011051">
    <property type="entry name" value="RmlC_Cupin_sf"/>
</dbReference>
<dbReference type="GO" id="GO:0016151">
    <property type="term" value="F:nickel cation binding"/>
    <property type="evidence" value="ECO:0007669"/>
    <property type="project" value="UniProtKB-UniRule"/>
</dbReference>
<keyword evidence="8 9" id="KW-0486">Methionine biosynthesis</keyword>
<keyword evidence="7 9" id="KW-0408">Iron</keyword>
<evidence type="ECO:0000256" key="7">
    <source>
        <dbReference type="ARBA" id="ARBA00023004"/>
    </source>
</evidence>
<comment type="cofactor">
    <cofactor evidence="9">
        <name>Fe(2+)</name>
        <dbReference type="ChEBI" id="CHEBI:29033"/>
    </cofactor>
    <text evidence="9">Binds 1 Fe(2+) cation per monomer.</text>
</comment>
<evidence type="ECO:0000256" key="5">
    <source>
        <dbReference type="ARBA" id="ARBA00022964"/>
    </source>
</evidence>
<comment type="function">
    <text evidence="9">Catalyzes 2 different reactions between oxygene and the acireductone 1,2-dihydroxy-3-keto-5-methylthiopentene (DHK-MTPene) depending upon the metal bound in the active site. Fe-containing acireductone dioxygenase (Fe-ARD) produces formate and 2-keto-4-methylthiobutyrate (KMTB), the alpha-ketoacid precursor of methionine in the methionine recycle pathway. Ni-containing acireductone dioxygenase (Ni-ARD) produces methylthiopropionate, carbon monoxide and formate, and does not lie on the methionine recycle pathway.</text>
</comment>
<dbReference type="InterPro" id="IPR014710">
    <property type="entry name" value="RmlC-like_jellyroll"/>
</dbReference>
<evidence type="ECO:0000313" key="11">
    <source>
        <dbReference type="Proteomes" id="UP000321595"/>
    </source>
</evidence>
<keyword evidence="2 9" id="KW-0533">Nickel</keyword>
<dbReference type="InterPro" id="IPR023956">
    <property type="entry name" value="ARD_bac"/>
</dbReference>
<comment type="subunit">
    <text evidence="9">Monomer.</text>
</comment>
<keyword evidence="3 9" id="KW-0028">Amino-acid biosynthesis</keyword>
<comment type="cofactor">
    <cofactor evidence="9">
        <name>Ni(2+)</name>
        <dbReference type="ChEBI" id="CHEBI:49786"/>
    </cofactor>
    <text evidence="9">Binds 1 nickel ion per monomer.</text>
</comment>
<feature type="binding site" evidence="9">
    <location>
        <position position="93"/>
    </location>
    <ligand>
        <name>Fe(2+)</name>
        <dbReference type="ChEBI" id="CHEBI:29033"/>
    </ligand>
</feature>
<evidence type="ECO:0000313" key="10">
    <source>
        <dbReference type="EMBL" id="QED29613.1"/>
    </source>
</evidence>
<reference evidence="10 11" key="1">
    <citation type="submission" date="2019-08" db="EMBL/GenBank/DDBJ databases">
        <authorList>
            <person name="Liang Q."/>
        </authorList>
    </citation>
    <scope>NUCLEOTIDE SEQUENCE [LARGE SCALE GENOMIC DNA]</scope>
    <source>
        <strain evidence="10 11">V1718</strain>
    </source>
</reference>
<keyword evidence="6 9" id="KW-0560">Oxidoreductase</keyword>
<keyword evidence="4 9" id="KW-0479">Metal-binding</keyword>
<dbReference type="OrthoDB" id="9795636at2"/>
<feature type="binding site" evidence="9">
    <location>
        <position position="91"/>
    </location>
    <ligand>
        <name>Ni(2+)</name>
        <dbReference type="ChEBI" id="CHEBI:49786"/>
    </ligand>
</feature>
<dbReference type="UniPathway" id="UPA00904">
    <property type="reaction ID" value="UER00878"/>
</dbReference>
<feature type="site" description="May play a role in transmitting local conformational changes" evidence="9">
    <location>
        <position position="96"/>
    </location>
</feature>
<sequence length="182" mass="21018">MATVTIPEENRTLENPEEISEFLSQFGIWYRRFEGSDDLSDEATNEEILEAYSEPINKLKAEGGYVTADVINIMPTTPNLDMMLAKFDKEHWHDEDEVRFIVKGSGLFHIHPDKGPVFRIEVVKGDMINVPRGTHHWFHLCTERTIRAIRLFQDMSGWTPHYTESGTDQSFQPLCFGPNYIP</sequence>
<feature type="binding site" evidence="9">
    <location>
        <position position="136"/>
    </location>
    <ligand>
        <name>Ni(2+)</name>
        <dbReference type="ChEBI" id="CHEBI:49786"/>
    </ligand>
</feature>
<dbReference type="GO" id="GO:0019284">
    <property type="term" value="P:L-methionine salvage from S-adenosylmethionine"/>
    <property type="evidence" value="ECO:0007669"/>
    <property type="project" value="InterPro"/>
</dbReference>
<evidence type="ECO:0000256" key="4">
    <source>
        <dbReference type="ARBA" id="ARBA00022723"/>
    </source>
</evidence>
<dbReference type="Pfam" id="PF03079">
    <property type="entry name" value="ARD"/>
    <property type="match status" value="1"/>
</dbReference>
<keyword evidence="11" id="KW-1185">Reference proteome</keyword>
<evidence type="ECO:0000256" key="2">
    <source>
        <dbReference type="ARBA" id="ARBA00022596"/>
    </source>
</evidence>
<comment type="pathway">
    <text evidence="9">Amino-acid biosynthesis; L-methionine biosynthesis via salvage pathway; L-methionine from S-methyl-5-thio-alpha-D-ribose 1-phosphate: step 5/6.</text>
</comment>
<dbReference type="CDD" id="cd02232">
    <property type="entry name" value="cupin_ARD"/>
    <property type="match status" value="1"/>
</dbReference>